<name>A0A9W6DHJ8_9FIRM</name>
<dbReference type="Gene3D" id="1.10.260.40">
    <property type="entry name" value="lambda repressor-like DNA-binding domains"/>
    <property type="match status" value="1"/>
</dbReference>
<dbReference type="Proteomes" id="UP001144256">
    <property type="component" value="Unassembled WGS sequence"/>
</dbReference>
<proteinExistence type="predicted"/>
<keyword evidence="3" id="KW-1185">Reference proteome</keyword>
<dbReference type="Pfam" id="PF01381">
    <property type="entry name" value="HTH_3"/>
    <property type="match status" value="1"/>
</dbReference>
<dbReference type="InterPro" id="IPR011990">
    <property type="entry name" value="TPR-like_helical_dom_sf"/>
</dbReference>
<dbReference type="InterPro" id="IPR001387">
    <property type="entry name" value="Cro/C1-type_HTH"/>
</dbReference>
<dbReference type="CDD" id="cd00093">
    <property type="entry name" value="HTH_XRE"/>
    <property type="match status" value="1"/>
</dbReference>
<accession>A0A9W6DHJ8</accession>
<evidence type="ECO:0000259" key="1">
    <source>
        <dbReference type="PROSITE" id="PS50943"/>
    </source>
</evidence>
<dbReference type="PROSITE" id="PS50943">
    <property type="entry name" value="HTH_CROC1"/>
    <property type="match status" value="1"/>
</dbReference>
<gene>
    <name evidence="2" type="ORF">SH1V18_34140</name>
</gene>
<sequence length="422" mass="50860">MEGTVKVFGKEIEYDFLSGWIKYNRLQKEYSQEALAYGICSKSHLSYFENGKKTLRGEIIEDLLRKLGIDSIAEVENIGNLRQKFYAMMLMIETFDYEEATNIYDELQQMEGAIKMSPYNIEYKIYQLLYKVFVLKEEYSVLKYEISNIDKIYNSLTSKLKYIFLLVSGNLVYNYVRHDEGIKILEKAIEIKETSWINYILGRNYCFNYRQIEGIYRLEKALETYERNGYYKNVMWCHNYIGVCHCFLKNYIKGEKYLISALNGAKYFDIKKIYWNIYTNLSYLYANIGEYEKSMYYSRKGINTNNHPLLPAYNYAEVCYKLNRLDEVQKIFNKYLTEEYKDDVYYNLLEFLELRIYHIDEEIFYIRTKEILDYYEEVNKIDLTIDLKLGLINHLESRRKYKEANKIYKNLLKMYNKVSFIE</sequence>
<protein>
    <recommendedName>
        <fullName evidence="1">HTH cro/C1-type domain-containing protein</fullName>
    </recommendedName>
</protein>
<dbReference type="RefSeq" id="WP_281817511.1">
    <property type="nucleotide sequence ID" value="NZ_BRLB01000012.1"/>
</dbReference>
<dbReference type="GO" id="GO:0003677">
    <property type="term" value="F:DNA binding"/>
    <property type="evidence" value="ECO:0007669"/>
    <property type="project" value="InterPro"/>
</dbReference>
<comment type="caution">
    <text evidence="2">The sequence shown here is derived from an EMBL/GenBank/DDBJ whole genome shotgun (WGS) entry which is preliminary data.</text>
</comment>
<dbReference type="SUPFAM" id="SSF48452">
    <property type="entry name" value="TPR-like"/>
    <property type="match status" value="1"/>
</dbReference>
<reference evidence="2" key="1">
    <citation type="submission" date="2022-06" db="EMBL/GenBank/DDBJ databases">
        <title>Vallitalea longa sp. nov., an anaerobic bacterium isolated from marine sediment.</title>
        <authorList>
            <person name="Hirano S."/>
            <person name="Terahara T."/>
            <person name="Mori K."/>
            <person name="Hamada M."/>
            <person name="Matsumoto R."/>
            <person name="Kobayashi T."/>
        </authorList>
    </citation>
    <scope>NUCLEOTIDE SEQUENCE</scope>
    <source>
        <strain evidence="2">SH18-1</strain>
    </source>
</reference>
<dbReference type="EMBL" id="BRLB01000012">
    <property type="protein sequence ID" value="GKX30934.1"/>
    <property type="molecule type" value="Genomic_DNA"/>
</dbReference>
<organism evidence="2 3">
    <name type="scientific">Vallitalea longa</name>
    <dbReference type="NCBI Taxonomy" id="2936439"/>
    <lineage>
        <taxon>Bacteria</taxon>
        <taxon>Bacillati</taxon>
        <taxon>Bacillota</taxon>
        <taxon>Clostridia</taxon>
        <taxon>Lachnospirales</taxon>
        <taxon>Vallitaleaceae</taxon>
        <taxon>Vallitalea</taxon>
    </lineage>
</organism>
<evidence type="ECO:0000313" key="2">
    <source>
        <dbReference type="EMBL" id="GKX30934.1"/>
    </source>
</evidence>
<dbReference type="InterPro" id="IPR010982">
    <property type="entry name" value="Lambda_DNA-bd_dom_sf"/>
</dbReference>
<feature type="domain" description="HTH cro/C1-type" evidence="1">
    <location>
        <begin position="21"/>
        <end position="75"/>
    </location>
</feature>
<dbReference type="Gene3D" id="1.25.40.10">
    <property type="entry name" value="Tetratricopeptide repeat domain"/>
    <property type="match status" value="1"/>
</dbReference>
<dbReference type="AlphaFoldDB" id="A0A9W6DHJ8"/>
<evidence type="ECO:0000313" key="3">
    <source>
        <dbReference type="Proteomes" id="UP001144256"/>
    </source>
</evidence>
<dbReference type="SUPFAM" id="SSF47413">
    <property type="entry name" value="lambda repressor-like DNA-binding domains"/>
    <property type="match status" value="1"/>
</dbReference>
<dbReference type="SMART" id="SM00530">
    <property type="entry name" value="HTH_XRE"/>
    <property type="match status" value="1"/>
</dbReference>